<dbReference type="CDD" id="cd04370">
    <property type="entry name" value="BAH"/>
    <property type="match status" value="1"/>
</dbReference>
<dbReference type="Gene3D" id="2.30.30.490">
    <property type="match status" value="1"/>
</dbReference>
<sequence>MPPRNSKAPRRSASHTDVTSSAAHTSATTLGKHRVKTVWAEVHDFEGFRIRYEKFYRGKDAKTGQKRKFQAEYDQQDDKNPVQENPFDGTSLPATLYHIEPADMWEDTSRYRKFTIGPETFSVGDYVFIKPSEDENPTPDAPIKAWVAKVLEVRAGNENHVYLRVYWMYRPEDLPCGRLPYHAKSELIASNYMQVIDATTVEYKADVIHWVEQNNKNEVIDDEQLFWRQTIDTSQKKNKLSGLPLHCIDNAPCNPDVTLIQCTSCHKWLHGACLEQAAVRDAYNKHNILFPGGELEEEEGAAAPTPQTQKKRARKSTAKASLNGATNRLVSKKPKGKQGLVKNEPAEGMGLAYELPSDLLFTAQVVNEDSVTKLVVTDLRPGQNFATHVVPLKCLLCHKDIDASNADSESEKGVSVNKAKGKKPLSPATTEQTASKPEREKKDSVVKSYEESAMGEKFRNETGETTTTDEAGRTTSFP</sequence>
<dbReference type="Pfam" id="PF01426">
    <property type="entry name" value="BAH"/>
    <property type="match status" value="1"/>
</dbReference>
<feature type="region of interest" description="Disordered" evidence="1">
    <location>
        <begin position="295"/>
        <end position="342"/>
    </location>
</feature>
<gene>
    <name evidence="3" type="ORF">GQ43DRAFT_260884</name>
</gene>
<feature type="region of interest" description="Disordered" evidence="1">
    <location>
        <begin position="405"/>
        <end position="478"/>
    </location>
</feature>
<keyword evidence="4" id="KW-1185">Reference proteome</keyword>
<dbReference type="SMART" id="SM00439">
    <property type="entry name" value="BAH"/>
    <property type="match status" value="1"/>
</dbReference>
<dbReference type="AlphaFoldDB" id="A0A9P4JGQ5"/>
<proteinExistence type="predicted"/>
<evidence type="ECO:0000256" key="1">
    <source>
        <dbReference type="SAM" id="MobiDB-lite"/>
    </source>
</evidence>
<reference evidence="3" key="1">
    <citation type="journal article" date="2020" name="Stud. Mycol.">
        <title>101 Dothideomycetes genomes: a test case for predicting lifestyles and emergence of pathogens.</title>
        <authorList>
            <person name="Haridas S."/>
            <person name="Albert R."/>
            <person name="Binder M."/>
            <person name="Bloem J."/>
            <person name="Labutti K."/>
            <person name="Salamov A."/>
            <person name="Andreopoulos B."/>
            <person name="Baker S."/>
            <person name="Barry K."/>
            <person name="Bills G."/>
            <person name="Bluhm B."/>
            <person name="Cannon C."/>
            <person name="Castanera R."/>
            <person name="Culley D."/>
            <person name="Daum C."/>
            <person name="Ezra D."/>
            <person name="Gonzalez J."/>
            <person name="Henrissat B."/>
            <person name="Kuo A."/>
            <person name="Liang C."/>
            <person name="Lipzen A."/>
            <person name="Lutzoni F."/>
            <person name="Magnuson J."/>
            <person name="Mondo S."/>
            <person name="Nolan M."/>
            <person name="Ohm R."/>
            <person name="Pangilinan J."/>
            <person name="Park H.-J."/>
            <person name="Ramirez L."/>
            <person name="Alfaro M."/>
            <person name="Sun H."/>
            <person name="Tritt A."/>
            <person name="Yoshinaga Y."/>
            <person name="Zwiers L.-H."/>
            <person name="Turgeon B."/>
            <person name="Goodwin S."/>
            <person name="Spatafora J."/>
            <person name="Crous P."/>
            <person name="Grigoriev I."/>
        </authorList>
    </citation>
    <scope>NUCLEOTIDE SEQUENCE</scope>
    <source>
        <strain evidence="3">ATCC 74209</strain>
    </source>
</reference>
<dbReference type="PANTHER" id="PTHR46364">
    <property type="entry name" value="OS08G0421900 PROTEIN"/>
    <property type="match status" value="1"/>
</dbReference>
<dbReference type="InterPro" id="IPR043151">
    <property type="entry name" value="BAH_sf"/>
</dbReference>
<comment type="caution">
    <text evidence="3">The sequence shown here is derived from an EMBL/GenBank/DDBJ whole genome shotgun (WGS) entry which is preliminary data.</text>
</comment>
<feature type="compositionally biased region" description="Low complexity" evidence="1">
    <location>
        <begin position="15"/>
        <end position="29"/>
    </location>
</feature>
<dbReference type="GO" id="GO:0003682">
    <property type="term" value="F:chromatin binding"/>
    <property type="evidence" value="ECO:0007669"/>
    <property type="project" value="InterPro"/>
</dbReference>
<protein>
    <recommendedName>
        <fullName evidence="2">BAH domain-containing protein</fullName>
    </recommendedName>
</protein>
<accession>A0A9P4JGQ5</accession>
<feature type="region of interest" description="Disordered" evidence="1">
    <location>
        <begin position="65"/>
        <end position="89"/>
    </location>
</feature>
<feature type="domain" description="BAH" evidence="2">
    <location>
        <begin position="119"/>
        <end position="242"/>
    </location>
</feature>
<dbReference type="PROSITE" id="PS51038">
    <property type="entry name" value="BAH"/>
    <property type="match status" value="1"/>
</dbReference>
<dbReference type="SUPFAM" id="SSF57903">
    <property type="entry name" value="FYVE/PHD zinc finger"/>
    <property type="match status" value="1"/>
</dbReference>
<dbReference type="InterPro" id="IPR011011">
    <property type="entry name" value="Znf_FYVE_PHD"/>
</dbReference>
<feature type="region of interest" description="Disordered" evidence="1">
    <location>
        <begin position="1"/>
        <end position="30"/>
    </location>
</feature>
<feature type="compositionally biased region" description="Low complexity" evidence="1">
    <location>
        <begin position="463"/>
        <end position="478"/>
    </location>
</feature>
<dbReference type="Gene3D" id="3.30.40.10">
    <property type="entry name" value="Zinc/RING finger domain, C3HC4 (zinc finger)"/>
    <property type="match status" value="1"/>
</dbReference>
<dbReference type="InterPro" id="IPR001025">
    <property type="entry name" value="BAH_dom"/>
</dbReference>
<dbReference type="OrthoDB" id="10259622at2759"/>
<dbReference type="Proteomes" id="UP000799536">
    <property type="component" value="Unassembled WGS sequence"/>
</dbReference>
<dbReference type="InterPro" id="IPR013083">
    <property type="entry name" value="Znf_RING/FYVE/PHD"/>
</dbReference>
<name>A0A9P4JGQ5_9PLEO</name>
<evidence type="ECO:0000313" key="3">
    <source>
        <dbReference type="EMBL" id="KAF2196377.1"/>
    </source>
</evidence>
<feature type="compositionally biased region" description="Basic and acidic residues" evidence="1">
    <location>
        <begin position="436"/>
        <end position="462"/>
    </location>
</feature>
<evidence type="ECO:0000259" key="2">
    <source>
        <dbReference type="PROSITE" id="PS51038"/>
    </source>
</evidence>
<evidence type="ECO:0000313" key="4">
    <source>
        <dbReference type="Proteomes" id="UP000799536"/>
    </source>
</evidence>
<dbReference type="EMBL" id="ML994405">
    <property type="protein sequence ID" value="KAF2196377.1"/>
    <property type="molecule type" value="Genomic_DNA"/>
</dbReference>
<organism evidence="3 4">
    <name type="scientific">Delitschia confertaspora ATCC 74209</name>
    <dbReference type="NCBI Taxonomy" id="1513339"/>
    <lineage>
        <taxon>Eukaryota</taxon>
        <taxon>Fungi</taxon>
        <taxon>Dikarya</taxon>
        <taxon>Ascomycota</taxon>
        <taxon>Pezizomycotina</taxon>
        <taxon>Dothideomycetes</taxon>
        <taxon>Pleosporomycetidae</taxon>
        <taxon>Pleosporales</taxon>
        <taxon>Delitschiaceae</taxon>
        <taxon>Delitschia</taxon>
    </lineage>
</organism>